<organism evidence="1 2">
    <name type="scientific">Paenibacillus albidus</name>
    <dbReference type="NCBI Taxonomy" id="2041023"/>
    <lineage>
        <taxon>Bacteria</taxon>
        <taxon>Bacillati</taxon>
        <taxon>Bacillota</taxon>
        <taxon>Bacilli</taxon>
        <taxon>Bacillales</taxon>
        <taxon>Paenibacillaceae</taxon>
        <taxon>Paenibacillus</taxon>
    </lineage>
</organism>
<name>A0A917FZ84_9BACL</name>
<evidence type="ECO:0000313" key="1">
    <source>
        <dbReference type="EMBL" id="GGG14971.1"/>
    </source>
</evidence>
<dbReference type="EMBL" id="BMKR01000080">
    <property type="protein sequence ID" value="GGG14971.1"/>
    <property type="molecule type" value="Genomic_DNA"/>
</dbReference>
<reference evidence="1" key="2">
    <citation type="submission" date="2020-09" db="EMBL/GenBank/DDBJ databases">
        <authorList>
            <person name="Sun Q."/>
            <person name="Zhou Y."/>
        </authorList>
    </citation>
    <scope>NUCLEOTIDE SEQUENCE</scope>
    <source>
        <strain evidence="1">CGMCC 1.16134</strain>
    </source>
</reference>
<evidence type="ECO:0000313" key="2">
    <source>
        <dbReference type="Proteomes" id="UP000637643"/>
    </source>
</evidence>
<dbReference type="AlphaFoldDB" id="A0A917FZ84"/>
<sequence length="99" mass="11064">MLELSKNHILGDARNNNFLKCLEISNIELLKLKGRANFSQNADKFLEVLKDTEITWLAKGVFLYLILYENCSGRHIELLSGSANAASGLLELEDKGLVL</sequence>
<proteinExistence type="predicted"/>
<gene>
    <name evidence="1" type="ORF">GCM10010912_69240</name>
</gene>
<accession>A0A917FZ84</accession>
<comment type="caution">
    <text evidence="1">The sequence shown here is derived from an EMBL/GenBank/DDBJ whole genome shotgun (WGS) entry which is preliminary data.</text>
</comment>
<protein>
    <submittedName>
        <fullName evidence="1">Uncharacterized protein</fullName>
    </submittedName>
</protein>
<reference evidence="1" key="1">
    <citation type="journal article" date="2014" name="Int. J. Syst. Evol. Microbiol.">
        <title>Complete genome sequence of Corynebacterium casei LMG S-19264T (=DSM 44701T), isolated from a smear-ripened cheese.</title>
        <authorList>
            <consortium name="US DOE Joint Genome Institute (JGI-PGF)"/>
            <person name="Walter F."/>
            <person name="Albersmeier A."/>
            <person name="Kalinowski J."/>
            <person name="Ruckert C."/>
        </authorList>
    </citation>
    <scope>NUCLEOTIDE SEQUENCE</scope>
    <source>
        <strain evidence="1">CGMCC 1.16134</strain>
    </source>
</reference>
<dbReference type="RefSeq" id="WP_229696530.1">
    <property type="nucleotide sequence ID" value="NZ_BMKR01000080.1"/>
</dbReference>
<dbReference type="Proteomes" id="UP000637643">
    <property type="component" value="Unassembled WGS sequence"/>
</dbReference>
<keyword evidence="2" id="KW-1185">Reference proteome</keyword>